<proteinExistence type="predicted"/>
<evidence type="ECO:0000256" key="2">
    <source>
        <dbReference type="SAM" id="Phobius"/>
    </source>
</evidence>
<keyword evidence="2" id="KW-1133">Transmembrane helix</keyword>
<dbReference type="EMBL" id="JBHSXS010000004">
    <property type="protein sequence ID" value="MFC6880026.1"/>
    <property type="molecule type" value="Genomic_DNA"/>
</dbReference>
<reference evidence="4" key="1">
    <citation type="journal article" date="2019" name="Int. J. Syst. Evol. Microbiol.">
        <title>The Global Catalogue of Microorganisms (GCM) 10K type strain sequencing project: providing services to taxonomists for standard genome sequencing and annotation.</title>
        <authorList>
            <consortium name="The Broad Institute Genomics Platform"/>
            <consortium name="The Broad Institute Genome Sequencing Center for Infectious Disease"/>
            <person name="Wu L."/>
            <person name="Ma J."/>
        </authorList>
    </citation>
    <scope>NUCLEOTIDE SEQUENCE [LARGE SCALE GENOMIC DNA]</scope>
    <source>
        <strain evidence="4">JCM 3369</strain>
    </source>
</reference>
<keyword evidence="2" id="KW-0812">Transmembrane</keyword>
<keyword evidence="2" id="KW-0472">Membrane</keyword>
<evidence type="ECO:0008006" key="5">
    <source>
        <dbReference type="Google" id="ProtNLM"/>
    </source>
</evidence>
<gene>
    <name evidence="3" type="ORF">ACFQKB_09650</name>
</gene>
<keyword evidence="4" id="KW-1185">Reference proteome</keyword>
<accession>A0ABW2CHE3</accession>
<feature type="transmembrane region" description="Helical" evidence="2">
    <location>
        <begin position="29"/>
        <end position="46"/>
    </location>
</feature>
<feature type="transmembrane region" description="Helical" evidence="2">
    <location>
        <begin position="52"/>
        <end position="74"/>
    </location>
</feature>
<feature type="region of interest" description="Disordered" evidence="1">
    <location>
        <begin position="1"/>
        <end position="20"/>
    </location>
</feature>
<feature type="region of interest" description="Disordered" evidence="1">
    <location>
        <begin position="116"/>
        <end position="157"/>
    </location>
</feature>
<dbReference type="Proteomes" id="UP001596380">
    <property type="component" value="Unassembled WGS sequence"/>
</dbReference>
<feature type="transmembrane region" description="Helical" evidence="2">
    <location>
        <begin position="179"/>
        <end position="199"/>
    </location>
</feature>
<sequence length="200" mass="21852">MVANLGNDEPPLARKSAMGRRRRRRRESALVWWGAFAVLAVGAYLLHSWRVALIGLLGWCLYEFLLVPTICRVMTRQGFSCREPVRGRLFACTSRHQQVKNDGLWRLVGMRNPFRDRSAQRPTAPAPTPTGAAMSDAPGTPPQRSPDGRAASGRANERDTGVVVFSPAVRGRLAQADRVLILLAAAGTVVTIVGMVYGFG</sequence>
<organism evidence="3 4">
    <name type="scientific">Actinomadura yumaensis</name>
    <dbReference type="NCBI Taxonomy" id="111807"/>
    <lineage>
        <taxon>Bacteria</taxon>
        <taxon>Bacillati</taxon>
        <taxon>Actinomycetota</taxon>
        <taxon>Actinomycetes</taxon>
        <taxon>Streptosporangiales</taxon>
        <taxon>Thermomonosporaceae</taxon>
        <taxon>Actinomadura</taxon>
    </lineage>
</organism>
<name>A0ABW2CHE3_9ACTN</name>
<evidence type="ECO:0000256" key="1">
    <source>
        <dbReference type="SAM" id="MobiDB-lite"/>
    </source>
</evidence>
<comment type="caution">
    <text evidence="3">The sequence shown here is derived from an EMBL/GenBank/DDBJ whole genome shotgun (WGS) entry which is preliminary data.</text>
</comment>
<evidence type="ECO:0000313" key="3">
    <source>
        <dbReference type="EMBL" id="MFC6880026.1"/>
    </source>
</evidence>
<protein>
    <recommendedName>
        <fullName evidence="5">PH domain-containing protein</fullName>
    </recommendedName>
</protein>
<evidence type="ECO:0000313" key="4">
    <source>
        <dbReference type="Proteomes" id="UP001596380"/>
    </source>
</evidence>
<dbReference type="RefSeq" id="WP_160820541.1">
    <property type="nucleotide sequence ID" value="NZ_JBHSXS010000004.1"/>
</dbReference>